<evidence type="ECO:0000313" key="2">
    <source>
        <dbReference type="EMBL" id="AZQ44759.1"/>
    </source>
</evidence>
<feature type="domain" description="GSCFA" evidence="1">
    <location>
        <begin position="22"/>
        <end position="250"/>
    </location>
</feature>
<dbReference type="InterPro" id="IPR014982">
    <property type="entry name" value="GSCFA"/>
</dbReference>
<gene>
    <name evidence="2" type="ORF">EJ995_11135</name>
</gene>
<reference evidence="2 3" key="1">
    <citation type="submission" date="2018-12" db="EMBL/GenBank/DDBJ databases">
        <title>Complete genome of Nonlabens sp. MJ115.</title>
        <authorList>
            <person name="Choi H.S."/>
            <person name="Jung J."/>
        </authorList>
    </citation>
    <scope>NUCLEOTIDE SEQUENCE [LARGE SCALE GENOMIC DNA]</scope>
    <source>
        <strain evidence="2 3">MJ115</strain>
    </source>
</reference>
<dbReference type="Gene3D" id="3.40.50.1110">
    <property type="entry name" value="SGNH hydrolase"/>
    <property type="match status" value="1"/>
</dbReference>
<sequence>MKFTTSFEIEKHPLPIDHDSHVVLLGSCFTDHMYRKLRYYGFDAVSNPFGILFNPFSISHLVSKSIQDDFKLDDVESTFSYLAHSDIAGDDPDAVLTELQTAGKKLKESLNKATHVIITLGTSWIYELKESSQIVASCHQQPQKLFDKRLLKIDEINQSLNKLIDLIQGLTQASILFTVSPVRHTRDGMVENQRSKARLHEAIQQQVDAKRAYYFPSYELFMDDLRDYRFYDRDMIHPNEIGVDYVWLRFRESVINQNTATAIKALEKLRKLEQHRPKDAATHARQVDEFKVKVLNEFPNLTL</sequence>
<name>A0A3S9N051_9FLAO</name>
<dbReference type="GO" id="GO:0016788">
    <property type="term" value="F:hydrolase activity, acting on ester bonds"/>
    <property type="evidence" value="ECO:0007669"/>
    <property type="project" value="UniProtKB-ARBA"/>
</dbReference>
<keyword evidence="3" id="KW-1185">Reference proteome</keyword>
<dbReference type="Pfam" id="PF08885">
    <property type="entry name" value="GSCFA"/>
    <property type="match status" value="1"/>
</dbReference>
<accession>A0A3S9N051</accession>
<dbReference type="RefSeq" id="WP_126448474.1">
    <property type="nucleotide sequence ID" value="NZ_CP034549.1"/>
</dbReference>
<dbReference type="KEGG" id="noj:EJ995_11135"/>
<organism evidence="2 3">
    <name type="scientific">Nonlabens ponticola</name>
    <dbReference type="NCBI Taxonomy" id="2496866"/>
    <lineage>
        <taxon>Bacteria</taxon>
        <taxon>Pseudomonadati</taxon>
        <taxon>Bacteroidota</taxon>
        <taxon>Flavobacteriia</taxon>
        <taxon>Flavobacteriales</taxon>
        <taxon>Flavobacteriaceae</taxon>
        <taxon>Nonlabens</taxon>
    </lineage>
</organism>
<proteinExistence type="predicted"/>
<dbReference type="SUPFAM" id="SSF52266">
    <property type="entry name" value="SGNH hydrolase"/>
    <property type="match status" value="1"/>
</dbReference>
<dbReference type="AlphaFoldDB" id="A0A3S9N051"/>
<dbReference type="EMBL" id="CP034549">
    <property type="protein sequence ID" value="AZQ44759.1"/>
    <property type="molecule type" value="Genomic_DNA"/>
</dbReference>
<dbReference type="Proteomes" id="UP000279600">
    <property type="component" value="Chromosome"/>
</dbReference>
<evidence type="ECO:0000313" key="3">
    <source>
        <dbReference type="Proteomes" id="UP000279600"/>
    </source>
</evidence>
<protein>
    <submittedName>
        <fullName evidence="2">GSCFA domain containing protein</fullName>
    </submittedName>
</protein>
<dbReference type="OrthoDB" id="9807687at2"/>
<evidence type="ECO:0000259" key="1">
    <source>
        <dbReference type="Pfam" id="PF08885"/>
    </source>
</evidence>
<dbReference type="InterPro" id="IPR036514">
    <property type="entry name" value="SGNH_hydro_sf"/>
</dbReference>